<reference evidence="4" key="1">
    <citation type="journal article" date="2020" name="Stud. Mycol.">
        <title>101 Dothideomycetes genomes: a test case for predicting lifestyles and emergence of pathogens.</title>
        <authorList>
            <person name="Haridas S."/>
            <person name="Albert R."/>
            <person name="Binder M."/>
            <person name="Bloem J."/>
            <person name="Labutti K."/>
            <person name="Salamov A."/>
            <person name="Andreopoulos B."/>
            <person name="Baker S."/>
            <person name="Barry K."/>
            <person name="Bills G."/>
            <person name="Bluhm B."/>
            <person name="Cannon C."/>
            <person name="Castanera R."/>
            <person name="Culley D."/>
            <person name="Daum C."/>
            <person name="Ezra D."/>
            <person name="Gonzalez J."/>
            <person name="Henrissat B."/>
            <person name="Kuo A."/>
            <person name="Liang C."/>
            <person name="Lipzen A."/>
            <person name="Lutzoni F."/>
            <person name="Magnuson J."/>
            <person name="Mondo S."/>
            <person name="Nolan M."/>
            <person name="Ohm R."/>
            <person name="Pangilinan J."/>
            <person name="Park H.-J."/>
            <person name="Ramirez L."/>
            <person name="Alfaro M."/>
            <person name="Sun H."/>
            <person name="Tritt A."/>
            <person name="Yoshinaga Y."/>
            <person name="Zwiers L.-H."/>
            <person name="Turgeon B."/>
            <person name="Goodwin S."/>
            <person name="Spatafora J."/>
            <person name="Crous P."/>
            <person name="Grigoriev I."/>
        </authorList>
    </citation>
    <scope>NUCLEOTIDE SEQUENCE</scope>
    <source>
        <strain evidence="4">CBS 125425</strain>
    </source>
</reference>
<dbReference type="PRINTS" id="PR00081">
    <property type="entry name" value="GDHRDH"/>
</dbReference>
<evidence type="ECO:0000313" key="5">
    <source>
        <dbReference type="Proteomes" id="UP000799444"/>
    </source>
</evidence>
<protein>
    <submittedName>
        <fullName evidence="4">NAD(P)-binding protein</fullName>
    </submittedName>
</protein>
<gene>
    <name evidence="4" type="ORF">EJ04DRAFT_159004</name>
</gene>
<dbReference type="AlphaFoldDB" id="A0A9P4V4G9"/>
<comment type="caution">
    <text evidence="4">The sequence shown here is derived from an EMBL/GenBank/DDBJ whole genome shotgun (WGS) entry which is preliminary data.</text>
</comment>
<evidence type="ECO:0000256" key="2">
    <source>
        <dbReference type="ARBA" id="ARBA00023002"/>
    </source>
</evidence>
<dbReference type="Pfam" id="PF00106">
    <property type="entry name" value="adh_short"/>
    <property type="match status" value="1"/>
</dbReference>
<dbReference type="Gene3D" id="3.40.50.720">
    <property type="entry name" value="NAD(P)-binding Rossmann-like Domain"/>
    <property type="match status" value="1"/>
</dbReference>
<evidence type="ECO:0000256" key="1">
    <source>
        <dbReference type="ARBA" id="ARBA00006484"/>
    </source>
</evidence>
<evidence type="ECO:0000256" key="3">
    <source>
        <dbReference type="RuleBase" id="RU000363"/>
    </source>
</evidence>
<dbReference type="SUPFAM" id="SSF51735">
    <property type="entry name" value="NAD(P)-binding Rossmann-fold domains"/>
    <property type="match status" value="1"/>
</dbReference>
<sequence length="315" mass="33618">MDPAEFGISTTPLHHAPYGPITPEALAGANTSKVALITGAARGIGAAIAESLAKSGANVAILDLDIERQADTQQKCAAHGVKVGVYGCDVTDEQTLLATLDQVEQELGPVDVLINNAGILSQRPLLISTFPSFWRQIEVNFKAPLLLTHALLPRFLSRGGTGCIINIASRSGTVDVPMTMGYVTSKAALIRGTHTLQKELGLDGLDEGVGVYALHPGGVFTGMGGSGAEEDVRERYGGVGVGDEEGFRELFRDGPELCGQTCAWLASGRGRELRGFYLDCRQDVRKLLEYGREAMLKEKRNTLGVNFLDGYCNEP</sequence>
<keyword evidence="5" id="KW-1185">Reference proteome</keyword>
<dbReference type="InterPro" id="IPR036291">
    <property type="entry name" value="NAD(P)-bd_dom_sf"/>
</dbReference>
<dbReference type="PANTHER" id="PTHR24322:SF736">
    <property type="entry name" value="RETINOL DEHYDROGENASE 10"/>
    <property type="match status" value="1"/>
</dbReference>
<dbReference type="PRINTS" id="PR00080">
    <property type="entry name" value="SDRFAMILY"/>
</dbReference>
<comment type="similarity">
    <text evidence="1 3">Belongs to the short-chain dehydrogenases/reductases (SDR) family.</text>
</comment>
<evidence type="ECO:0000313" key="4">
    <source>
        <dbReference type="EMBL" id="KAF2736381.1"/>
    </source>
</evidence>
<organism evidence="4 5">
    <name type="scientific">Polyplosphaeria fusca</name>
    <dbReference type="NCBI Taxonomy" id="682080"/>
    <lineage>
        <taxon>Eukaryota</taxon>
        <taxon>Fungi</taxon>
        <taxon>Dikarya</taxon>
        <taxon>Ascomycota</taxon>
        <taxon>Pezizomycotina</taxon>
        <taxon>Dothideomycetes</taxon>
        <taxon>Pleosporomycetidae</taxon>
        <taxon>Pleosporales</taxon>
        <taxon>Tetraplosphaeriaceae</taxon>
        <taxon>Polyplosphaeria</taxon>
    </lineage>
</organism>
<dbReference type="PANTHER" id="PTHR24322">
    <property type="entry name" value="PKSB"/>
    <property type="match status" value="1"/>
</dbReference>
<dbReference type="OrthoDB" id="1933717at2759"/>
<dbReference type="EMBL" id="ML996125">
    <property type="protein sequence ID" value="KAF2736381.1"/>
    <property type="molecule type" value="Genomic_DNA"/>
</dbReference>
<dbReference type="InterPro" id="IPR002347">
    <property type="entry name" value="SDR_fam"/>
</dbReference>
<name>A0A9P4V4G9_9PLEO</name>
<dbReference type="Proteomes" id="UP000799444">
    <property type="component" value="Unassembled WGS sequence"/>
</dbReference>
<dbReference type="GO" id="GO:0016616">
    <property type="term" value="F:oxidoreductase activity, acting on the CH-OH group of donors, NAD or NADP as acceptor"/>
    <property type="evidence" value="ECO:0007669"/>
    <property type="project" value="TreeGrafter"/>
</dbReference>
<proteinExistence type="inferred from homology"/>
<accession>A0A9P4V4G9</accession>
<keyword evidence="2" id="KW-0560">Oxidoreductase</keyword>
<dbReference type="CDD" id="cd05233">
    <property type="entry name" value="SDR_c"/>
    <property type="match status" value="1"/>
</dbReference>